<dbReference type="SMR" id="A0A1I7STK8"/>
<keyword evidence="6 11" id="KW-0812">Transmembrane</keyword>
<evidence type="ECO:0000256" key="10">
    <source>
        <dbReference type="ARBA" id="ARBA00023180"/>
    </source>
</evidence>
<dbReference type="UniPathway" id="UPA00378"/>
<dbReference type="Gene3D" id="3.90.550.10">
    <property type="entry name" value="Spore Coat Polysaccharide Biosynthesis Protein SpsA, Chain A"/>
    <property type="match status" value="1"/>
</dbReference>
<evidence type="ECO:0000313" key="14">
    <source>
        <dbReference type="EMBL" id="CAD5221360.1"/>
    </source>
</evidence>
<dbReference type="eggNOG" id="KOG3917">
    <property type="taxonomic scope" value="Eukaryota"/>
</dbReference>
<name>A0A1I7STK8_BURXY</name>
<evidence type="ECO:0000256" key="4">
    <source>
        <dbReference type="ARBA" id="ARBA00022676"/>
    </source>
</evidence>
<proteinExistence type="inferred from homology"/>
<dbReference type="GO" id="GO:0005794">
    <property type="term" value="C:Golgi apparatus"/>
    <property type="evidence" value="ECO:0007669"/>
    <property type="project" value="TreeGrafter"/>
</dbReference>
<evidence type="ECO:0000256" key="9">
    <source>
        <dbReference type="ARBA" id="ARBA00023136"/>
    </source>
</evidence>
<feature type="transmembrane region" description="Helical" evidence="11">
    <location>
        <begin position="7"/>
        <end position="27"/>
    </location>
</feature>
<evidence type="ECO:0000313" key="16">
    <source>
        <dbReference type="Proteomes" id="UP000659654"/>
    </source>
</evidence>
<evidence type="ECO:0000313" key="15">
    <source>
        <dbReference type="Proteomes" id="UP000095284"/>
    </source>
</evidence>
<dbReference type="GO" id="GO:0005975">
    <property type="term" value="P:carbohydrate metabolic process"/>
    <property type="evidence" value="ECO:0007669"/>
    <property type="project" value="InterPro"/>
</dbReference>
<keyword evidence="10" id="KW-0325">Glycoprotein</keyword>
<dbReference type="OrthoDB" id="6020664at2759"/>
<evidence type="ECO:0000259" key="13">
    <source>
        <dbReference type="Pfam" id="PF13733"/>
    </source>
</evidence>
<evidence type="ECO:0000256" key="7">
    <source>
        <dbReference type="ARBA" id="ARBA00022968"/>
    </source>
</evidence>
<protein>
    <submittedName>
        <fullName evidence="14">(pine wood nematode) hypothetical protein</fullName>
    </submittedName>
</protein>
<sequence>MRVSFRRLIYLIVCTLAGVWLIANVNYQQEEPRVEIPSDHHLCVLIPFRNVEHELSILIPELDAFLLNQSVKHSFLVLNQTDSYRFNRASLINVGWLEADKIGCDYMVMHDVDIVPLNPNLNYRYPGEGVIRHISSGDYHPIKRYNYKKFIGGVLMLTMKDFKKVNGMSNKYWGWGLEDDEFYIRMKEKNLTSNIERPRNLTTDRHNTFKHIHGPERKRDYAMIGPQKKMSRKRDRISGLDTVQYTIVKRENLMFGDQKNIPVLSIHIQLVCDFTWTPYCTF</sequence>
<comment type="pathway">
    <text evidence="2">Protein modification; protein glycosylation.</text>
</comment>
<keyword evidence="5" id="KW-0808">Transferase</keyword>
<dbReference type="Pfam" id="PF13733">
    <property type="entry name" value="Glyco_transf_7N"/>
    <property type="match status" value="1"/>
</dbReference>
<reference evidence="17" key="1">
    <citation type="submission" date="2016-11" db="UniProtKB">
        <authorList>
            <consortium name="WormBaseParasite"/>
        </authorList>
    </citation>
    <scope>IDENTIFICATION</scope>
</reference>
<dbReference type="WBParaSite" id="BXY_1637800.1">
    <property type="protein sequence ID" value="BXY_1637800.1"/>
    <property type="gene ID" value="BXY_1637800"/>
</dbReference>
<keyword evidence="4" id="KW-0328">Glycosyltransferase</keyword>
<feature type="domain" description="Galactosyltransferase N-terminal" evidence="13">
    <location>
        <begin position="38"/>
        <end position="123"/>
    </location>
</feature>
<keyword evidence="9 11" id="KW-0472">Membrane</keyword>
<evidence type="ECO:0000256" key="2">
    <source>
        <dbReference type="ARBA" id="ARBA00004922"/>
    </source>
</evidence>
<gene>
    <name evidence="14" type="ORF">BXYJ_LOCUS6639</name>
</gene>
<dbReference type="Pfam" id="PF02709">
    <property type="entry name" value="Glyco_transf_7C"/>
    <property type="match status" value="1"/>
</dbReference>
<dbReference type="PANTHER" id="PTHR19300">
    <property type="entry name" value="BETA-1,4-GALACTOSYLTRANSFERASE"/>
    <property type="match status" value="1"/>
</dbReference>
<keyword evidence="8 11" id="KW-1133">Transmembrane helix</keyword>
<dbReference type="Proteomes" id="UP000659654">
    <property type="component" value="Unassembled WGS sequence"/>
</dbReference>
<dbReference type="InterPro" id="IPR027791">
    <property type="entry name" value="Galactosyl_T_C"/>
</dbReference>
<feature type="domain" description="Galactosyltransferase C-terminal" evidence="12">
    <location>
        <begin position="133"/>
        <end position="211"/>
    </location>
</feature>
<dbReference type="SUPFAM" id="SSF53448">
    <property type="entry name" value="Nucleotide-diphospho-sugar transferases"/>
    <property type="match status" value="1"/>
</dbReference>
<dbReference type="InterPro" id="IPR029044">
    <property type="entry name" value="Nucleotide-diphossugar_trans"/>
</dbReference>
<evidence type="ECO:0000256" key="5">
    <source>
        <dbReference type="ARBA" id="ARBA00022679"/>
    </source>
</evidence>
<dbReference type="AlphaFoldDB" id="A0A1I7STK8"/>
<dbReference type="PRINTS" id="PR02050">
    <property type="entry name" value="B14GALTRFASE"/>
</dbReference>
<evidence type="ECO:0000259" key="12">
    <source>
        <dbReference type="Pfam" id="PF02709"/>
    </source>
</evidence>
<evidence type="ECO:0000256" key="8">
    <source>
        <dbReference type="ARBA" id="ARBA00022989"/>
    </source>
</evidence>
<keyword evidence="7" id="KW-0735">Signal-anchor</keyword>
<dbReference type="Proteomes" id="UP000095284">
    <property type="component" value="Unplaced"/>
</dbReference>
<evidence type="ECO:0000256" key="3">
    <source>
        <dbReference type="ARBA" id="ARBA00005735"/>
    </source>
</evidence>
<evidence type="ECO:0000256" key="1">
    <source>
        <dbReference type="ARBA" id="ARBA00004606"/>
    </source>
</evidence>
<organism evidence="15 17">
    <name type="scientific">Bursaphelenchus xylophilus</name>
    <name type="common">Pinewood nematode worm</name>
    <name type="synonym">Aphelenchoides xylophilus</name>
    <dbReference type="NCBI Taxonomy" id="6326"/>
    <lineage>
        <taxon>Eukaryota</taxon>
        <taxon>Metazoa</taxon>
        <taxon>Ecdysozoa</taxon>
        <taxon>Nematoda</taxon>
        <taxon>Chromadorea</taxon>
        <taxon>Rhabditida</taxon>
        <taxon>Tylenchina</taxon>
        <taxon>Tylenchomorpha</taxon>
        <taxon>Aphelenchoidea</taxon>
        <taxon>Aphelenchoididae</taxon>
        <taxon>Bursaphelenchus</taxon>
    </lineage>
</organism>
<comment type="similarity">
    <text evidence="3">Belongs to the glycosyltransferase 7 family.</text>
</comment>
<dbReference type="EMBL" id="CAJFCV020000003">
    <property type="protein sequence ID" value="CAG9108280.1"/>
    <property type="molecule type" value="Genomic_DNA"/>
</dbReference>
<dbReference type="GO" id="GO:0030166">
    <property type="term" value="P:proteoglycan biosynthetic process"/>
    <property type="evidence" value="ECO:0007669"/>
    <property type="project" value="TreeGrafter"/>
</dbReference>
<dbReference type="EMBL" id="CAJFDI010000003">
    <property type="protein sequence ID" value="CAD5221360.1"/>
    <property type="molecule type" value="Genomic_DNA"/>
</dbReference>
<dbReference type="PANTHER" id="PTHR19300:SF30">
    <property type="entry name" value="BETA-1,4-GALACTOSYLTRANSFERASE 7"/>
    <property type="match status" value="1"/>
</dbReference>
<evidence type="ECO:0000256" key="6">
    <source>
        <dbReference type="ARBA" id="ARBA00022692"/>
    </source>
</evidence>
<evidence type="ECO:0000313" key="17">
    <source>
        <dbReference type="WBParaSite" id="BXY_1637800.1"/>
    </source>
</evidence>
<keyword evidence="16" id="KW-1185">Reference proteome</keyword>
<dbReference type="GO" id="GO:0016020">
    <property type="term" value="C:membrane"/>
    <property type="evidence" value="ECO:0007669"/>
    <property type="project" value="UniProtKB-SubCell"/>
</dbReference>
<dbReference type="GO" id="GO:0046525">
    <property type="term" value="F:xylosylprotein 4-beta-galactosyltransferase activity"/>
    <property type="evidence" value="ECO:0007669"/>
    <property type="project" value="TreeGrafter"/>
</dbReference>
<reference evidence="14" key="2">
    <citation type="submission" date="2020-09" db="EMBL/GenBank/DDBJ databases">
        <authorList>
            <person name="Kikuchi T."/>
        </authorList>
    </citation>
    <scope>NUCLEOTIDE SEQUENCE</scope>
    <source>
        <strain evidence="14">Ka4C1</strain>
    </source>
</reference>
<evidence type="ECO:0000256" key="11">
    <source>
        <dbReference type="SAM" id="Phobius"/>
    </source>
</evidence>
<dbReference type="InterPro" id="IPR027995">
    <property type="entry name" value="Galactosyl_T_N"/>
</dbReference>
<dbReference type="Proteomes" id="UP000582659">
    <property type="component" value="Unassembled WGS sequence"/>
</dbReference>
<accession>A0A1I7STK8</accession>
<comment type="subcellular location">
    <subcellularLocation>
        <location evidence="1">Membrane</location>
        <topology evidence="1">Single-pass type II membrane protein</topology>
    </subcellularLocation>
</comment>
<dbReference type="InterPro" id="IPR003859">
    <property type="entry name" value="Galactosyl_T"/>
</dbReference>